<feature type="short sequence motif" description="'HIGH' region" evidence="10">
    <location>
        <begin position="44"/>
        <end position="54"/>
    </location>
</feature>
<dbReference type="NCBIfam" id="TIGR00392">
    <property type="entry name" value="ileS"/>
    <property type="match status" value="1"/>
</dbReference>
<evidence type="ECO:0000256" key="3">
    <source>
        <dbReference type="ARBA" id="ARBA00022723"/>
    </source>
</evidence>
<evidence type="ECO:0000256" key="9">
    <source>
        <dbReference type="ARBA" id="ARBA00048359"/>
    </source>
</evidence>
<dbReference type="PRINTS" id="PR00984">
    <property type="entry name" value="TRNASYNTHILE"/>
</dbReference>
<comment type="catalytic activity">
    <reaction evidence="9 10">
        <text>tRNA(Ile) + L-isoleucine + ATP = L-isoleucyl-tRNA(Ile) + AMP + diphosphate</text>
        <dbReference type="Rhea" id="RHEA:11060"/>
        <dbReference type="Rhea" id="RHEA-COMP:9666"/>
        <dbReference type="Rhea" id="RHEA-COMP:9695"/>
        <dbReference type="ChEBI" id="CHEBI:30616"/>
        <dbReference type="ChEBI" id="CHEBI:33019"/>
        <dbReference type="ChEBI" id="CHEBI:58045"/>
        <dbReference type="ChEBI" id="CHEBI:78442"/>
        <dbReference type="ChEBI" id="CHEBI:78528"/>
        <dbReference type="ChEBI" id="CHEBI:456215"/>
        <dbReference type="EC" id="6.1.1.5"/>
    </reaction>
</comment>
<dbReference type="GeneID" id="10393150"/>
<dbReference type="InterPro" id="IPR023586">
    <property type="entry name" value="Ile-tRNA-ligase_type2"/>
</dbReference>
<dbReference type="InterPro" id="IPR013155">
    <property type="entry name" value="M/V/L/I-tRNA-synth_anticd-bd"/>
</dbReference>
<dbReference type="InterPro" id="IPR033709">
    <property type="entry name" value="Anticodon_Ile_ABEc"/>
</dbReference>
<dbReference type="STRING" id="693661.Arcve_0059"/>
<dbReference type="Pfam" id="PF08264">
    <property type="entry name" value="Anticodon_1"/>
    <property type="match status" value="1"/>
</dbReference>
<name>F2KMS7_ARCVS</name>
<dbReference type="InterPro" id="IPR014729">
    <property type="entry name" value="Rossmann-like_a/b/a_fold"/>
</dbReference>
<gene>
    <name evidence="10" type="primary">ileS</name>
    <name evidence="13" type="ordered locus">Arcve_0059</name>
</gene>
<evidence type="ECO:0000256" key="4">
    <source>
        <dbReference type="ARBA" id="ARBA00022741"/>
    </source>
</evidence>
<keyword evidence="1 10" id="KW-0963">Cytoplasm</keyword>
<comment type="subunit">
    <text evidence="10">Monomer.</text>
</comment>
<dbReference type="FunFam" id="3.40.50.620:FF:000286">
    <property type="entry name" value="Isoleucine--tRNA ligase"/>
    <property type="match status" value="1"/>
</dbReference>
<dbReference type="CDD" id="cd00818">
    <property type="entry name" value="IleRS_core"/>
    <property type="match status" value="1"/>
</dbReference>
<comment type="subcellular location">
    <subcellularLocation>
        <location evidence="10">Cytoplasm</location>
    </subcellularLocation>
</comment>
<dbReference type="InterPro" id="IPR009008">
    <property type="entry name" value="Val/Leu/Ile-tRNA-synth_edit"/>
</dbReference>
<dbReference type="Pfam" id="PF00133">
    <property type="entry name" value="tRNA-synt_1"/>
    <property type="match status" value="1"/>
</dbReference>
<keyword evidence="5 10" id="KW-0862">Zinc</keyword>
<protein>
    <recommendedName>
        <fullName evidence="10">Isoleucine--tRNA ligase</fullName>
        <ecNumber evidence="10">6.1.1.5</ecNumber>
    </recommendedName>
    <alternativeName>
        <fullName evidence="10">Isoleucyl-tRNA synthetase</fullName>
        <shortName evidence="10">IleRS</shortName>
    </alternativeName>
</protein>
<keyword evidence="2 10" id="KW-0436">Ligase</keyword>
<comment type="function">
    <text evidence="10">Catalyzes the attachment of isoleucine to tRNA(Ile). As IleRS can inadvertently accommodate and process structurally similar amino acids such as valine, to avoid such errors it has two additional distinct tRNA(Ile)-dependent editing activities. One activity is designated as 'pretransfer' editing and involves the hydrolysis of activated Val-AMP. The other activity is designated 'posttransfer' editing and involves deacylation of mischarged Val-tRNA(Ile).</text>
</comment>
<evidence type="ECO:0000256" key="1">
    <source>
        <dbReference type="ARBA" id="ARBA00022490"/>
    </source>
</evidence>
<feature type="binding site" evidence="10">
    <location>
        <position position="590"/>
    </location>
    <ligand>
        <name>ATP</name>
        <dbReference type="ChEBI" id="CHEBI:30616"/>
    </ligand>
</feature>
<evidence type="ECO:0000256" key="5">
    <source>
        <dbReference type="ARBA" id="ARBA00022833"/>
    </source>
</evidence>
<dbReference type="GO" id="GO:0004822">
    <property type="term" value="F:isoleucine-tRNA ligase activity"/>
    <property type="evidence" value="ECO:0007669"/>
    <property type="project" value="UniProtKB-UniRule"/>
</dbReference>
<dbReference type="InterPro" id="IPR002301">
    <property type="entry name" value="Ile-tRNA-ligase"/>
</dbReference>
<keyword evidence="3 10" id="KW-0479">Metal-binding</keyword>
<dbReference type="PANTHER" id="PTHR42780:SF1">
    <property type="entry name" value="ISOLEUCINE--TRNA LIGASE, CYTOPLASMIC"/>
    <property type="match status" value="1"/>
</dbReference>
<dbReference type="InterPro" id="IPR001412">
    <property type="entry name" value="aa-tRNA-synth_I_CS"/>
</dbReference>
<keyword evidence="14" id="KW-1185">Reference proteome</keyword>
<comment type="cofactor">
    <cofactor evidence="10">
        <name>Zn(2+)</name>
        <dbReference type="ChEBI" id="CHEBI:29105"/>
    </cofactor>
</comment>
<organism evidence="13 14">
    <name type="scientific">Archaeoglobus veneficus (strain DSM 11195 / SNP6)</name>
    <dbReference type="NCBI Taxonomy" id="693661"/>
    <lineage>
        <taxon>Archaea</taxon>
        <taxon>Methanobacteriati</taxon>
        <taxon>Methanobacteriota</taxon>
        <taxon>Archaeoglobi</taxon>
        <taxon>Archaeoglobales</taxon>
        <taxon>Archaeoglobaceae</taxon>
        <taxon>Archaeoglobus</taxon>
    </lineage>
</organism>
<dbReference type="Pfam" id="PF19302">
    <property type="entry name" value="DUF5915"/>
    <property type="match status" value="1"/>
</dbReference>
<feature type="domain" description="Aminoacyl-tRNA synthetase class Ia" evidence="11">
    <location>
        <begin position="16"/>
        <end position="626"/>
    </location>
</feature>
<dbReference type="GO" id="GO:0002161">
    <property type="term" value="F:aminoacyl-tRNA deacylase activity"/>
    <property type="evidence" value="ECO:0007669"/>
    <property type="project" value="InterPro"/>
</dbReference>
<dbReference type="HOGENOM" id="CLU_001493_1_1_2"/>
<keyword evidence="8 10" id="KW-0030">Aminoacyl-tRNA synthetase</keyword>
<dbReference type="EMBL" id="CP002588">
    <property type="protein sequence ID" value="AEA46101.1"/>
    <property type="molecule type" value="Genomic_DNA"/>
</dbReference>
<proteinExistence type="inferred from homology"/>
<keyword evidence="6 10" id="KW-0067">ATP-binding</keyword>
<evidence type="ECO:0000256" key="8">
    <source>
        <dbReference type="ARBA" id="ARBA00023146"/>
    </source>
</evidence>
<evidence type="ECO:0000256" key="10">
    <source>
        <dbReference type="HAMAP-Rule" id="MF_02003"/>
    </source>
</evidence>
<dbReference type="SUPFAM" id="SSF52374">
    <property type="entry name" value="Nucleotidylyl transferase"/>
    <property type="match status" value="1"/>
</dbReference>
<comment type="domain">
    <text evidence="10">IleRS has two distinct active sites: one for aminoacylation and one for editing. The misactivated valine is translocated from the active site to the editing site, which sterically excludes the correctly activated isoleucine. The single editing site contains two valyl binding pockets, one specific for each substrate (Val-AMP or Val-tRNA(Ile)).</text>
</comment>
<evidence type="ECO:0000259" key="11">
    <source>
        <dbReference type="Pfam" id="PF00133"/>
    </source>
</evidence>
<accession>F2KMS7</accession>
<dbReference type="GO" id="GO:0000049">
    <property type="term" value="F:tRNA binding"/>
    <property type="evidence" value="ECO:0007669"/>
    <property type="project" value="InterPro"/>
</dbReference>
<dbReference type="HAMAP" id="MF_02003">
    <property type="entry name" value="Ile_tRNA_synth_type2"/>
    <property type="match status" value="1"/>
</dbReference>
<evidence type="ECO:0000256" key="6">
    <source>
        <dbReference type="ARBA" id="ARBA00022840"/>
    </source>
</evidence>
<evidence type="ECO:0000256" key="2">
    <source>
        <dbReference type="ARBA" id="ARBA00022598"/>
    </source>
</evidence>
<dbReference type="RefSeq" id="WP_013682777.1">
    <property type="nucleotide sequence ID" value="NC_015320.1"/>
</dbReference>
<dbReference type="SUPFAM" id="SSF50677">
    <property type="entry name" value="ValRS/IleRS/LeuRS editing domain"/>
    <property type="match status" value="1"/>
</dbReference>
<keyword evidence="7 10" id="KW-0648">Protein biosynthesis</keyword>
<comment type="similarity">
    <text evidence="10">Belongs to the class-I aminoacyl-tRNA synthetase family. IleS type 2 subfamily.</text>
</comment>
<evidence type="ECO:0000259" key="12">
    <source>
        <dbReference type="Pfam" id="PF08264"/>
    </source>
</evidence>
<dbReference type="OrthoDB" id="30823at2157"/>
<evidence type="ECO:0000313" key="14">
    <source>
        <dbReference type="Proteomes" id="UP000008136"/>
    </source>
</evidence>
<feature type="short sequence motif" description="'KMSKS' region" evidence="10">
    <location>
        <begin position="587"/>
        <end position="591"/>
    </location>
</feature>
<dbReference type="Gene3D" id="3.40.50.620">
    <property type="entry name" value="HUPs"/>
    <property type="match status" value="2"/>
</dbReference>
<feature type="domain" description="Methionyl/Valyl/Leucyl/Isoleucyl-tRNA synthetase anticodon-binding" evidence="12">
    <location>
        <begin position="676"/>
        <end position="836"/>
    </location>
</feature>
<dbReference type="PANTHER" id="PTHR42780">
    <property type="entry name" value="SOLEUCYL-TRNA SYNTHETASE"/>
    <property type="match status" value="1"/>
</dbReference>
<evidence type="ECO:0000256" key="7">
    <source>
        <dbReference type="ARBA" id="ARBA00022917"/>
    </source>
</evidence>
<dbReference type="CDD" id="cd07961">
    <property type="entry name" value="Anticodon_Ia_Ile_ABEc"/>
    <property type="match status" value="1"/>
</dbReference>
<dbReference type="EC" id="6.1.1.5" evidence="10"/>
<reference evidence="13 14" key="1">
    <citation type="submission" date="2011-03" db="EMBL/GenBank/DDBJ databases">
        <title>The complete genome of Archaeoglobus veneficus SNP6.</title>
        <authorList>
            <consortium name="US DOE Joint Genome Institute (JGI-PGF)"/>
            <person name="Lucas S."/>
            <person name="Copeland A."/>
            <person name="Lapidus A."/>
            <person name="Bruce D."/>
            <person name="Goodwin L."/>
            <person name="Pitluck S."/>
            <person name="Kyrpides N."/>
            <person name="Mavromatis K."/>
            <person name="Pagani I."/>
            <person name="Ivanova N."/>
            <person name="Mikhailova N."/>
            <person name="Lu M."/>
            <person name="Detter J.C."/>
            <person name="Tapia R."/>
            <person name="Han C."/>
            <person name="Land M."/>
            <person name="Hauser L."/>
            <person name="Markowitz V."/>
            <person name="Cheng J.-F."/>
            <person name="Hugenholtz P."/>
            <person name="Woyke T."/>
            <person name="Wu D."/>
            <person name="Spring S."/>
            <person name="Brambilla E."/>
            <person name="Klenk H.-P."/>
            <person name="Eisen J.A."/>
        </authorList>
    </citation>
    <scope>NUCLEOTIDE SEQUENCE [LARGE SCALE GENOMIC DNA]</scope>
    <source>
        <strain>SNP6</strain>
    </source>
</reference>
<dbReference type="KEGG" id="ave:Arcve_0059"/>
<dbReference type="InterPro" id="IPR009080">
    <property type="entry name" value="tRNAsynth_Ia_anticodon-bd"/>
</dbReference>
<dbReference type="GO" id="GO:0005524">
    <property type="term" value="F:ATP binding"/>
    <property type="evidence" value="ECO:0007669"/>
    <property type="project" value="UniProtKB-UniRule"/>
</dbReference>
<dbReference type="SUPFAM" id="SSF47323">
    <property type="entry name" value="Anticodon-binding domain of a subclass of class I aminoacyl-tRNA synthetases"/>
    <property type="match status" value="1"/>
</dbReference>
<dbReference type="GO" id="GO:0006428">
    <property type="term" value="P:isoleucyl-tRNA aminoacylation"/>
    <property type="evidence" value="ECO:0007669"/>
    <property type="project" value="UniProtKB-UniRule"/>
</dbReference>
<dbReference type="InterPro" id="IPR002300">
    <property type="entry name" value="aa-tRNA-synth_Ia"/>
</dbReference>
<dbReference type="Proteomes" id="UP000008136">
    <property type="component" value="Chromosome"/>
</dbReference>
<dbReference type="PROSITE" id="PS00178">
    <property type="entry name" value="AA_TRNA_LIGASE_I"/>
    <property type="match status" value="1"/>
</dbReference>
<dbReference type="Gene3D" id="1.10.730.10">
    <property type="entry name" value="Isoleucyl-tRNA Synthetase, Domain 1"/>
    <property type="match status" value="1"/>
</dbReference>
<keyword evidence="4 10" id="KW-0547">Nucleotide-binding</keyword>
<dbReference type="eggNOG" id="arCOG00807">
    <property type="taxonomic scope" value="Archaea"/>
</dbReference>
<evidence type="ECO:0000313" key="13">
    <source>
        <dbReference type="EMBL" id="AEA46101.1"/>
    </source>
</evidence>
<sequence length="1046" mass="122165">MTFPSIYSPKDVEEEISKFWKDKEIYEKVRQRGDNEFFFVDGPPYTTGRIHLGTAWNKVIKDTVLRFKRMRGFKVIDIPGWDMHGLPIEVKVEQELGFKTKRDIESYGIEKFVARCMEYALQNKSAMTQQFKRLGVWMNWDNPYMTIKADYINAAWWTIKQAYDRGLLERKQMVVNWCPRCETALADAEVEYWDEEDPSIYVKFPIKGKNDTYIVIWTTTPWTLPANIAVAVHPGLEYATIKAMRDGKIEYLIMAKELAENVLKKGGYELWEVIETHLGEDLVGLEYEHPLVEEVPIQKQWKHAVYMADFVSAENTGCVHIAPGHGLEDYELGMQHGLPVFNPVDDRGVYTDKAGKYAGLNVREANRVIIDDLKARDLLLAEETIVHRYGHCWRCKSPIIYRATEQWFLKVSELKEVMLKEIDAVRWIPEWAGMARFKDWVSNAKDWCISRQRYWGIPIPVWICEKCGAMKVVGSIDDVPWESDLDLHRPKIDEVTFECECGGTMRRVADVFDVWFDSGVASWATLHFPRKKEDFERLWPADFITEGHDQTRGWFYSQLGASVVAFNRAPYKTVLMHGFTLDEQGRKMSKSLGNVVEPEEVVEKIGVDAFRLYVLSSALWEDLRFSWEEAKNYNRMLNIFWNAVRFAYMYMSLDRKDFISSILADFEYEKHQTVEDRWIISKLESLNKLAVEALENYQLHRVVRAFFDFIVEDFSRWYVQLIRPRVWEEKDSPSKIAAYATILRVVDKVTKIIAPYAPFLAEWIYQHFIKEFEQAREVIVGSKAGESIFFETYPEPEENLIDLELERSMEIAKEIFEAASNARQKAKRKLRWPLRLLVVEGDEDVERAVKDLESIIKSQCNVKEVKYVREFEKGVVAKPNYKAIGPLLKDKAKDFAAYVSKLGSREIDEIMRSGTIEFEGMELKADEVLNVEYTLPEGYVAAELSKGNVYLYTVIDEELERECYAREVVRRIQEMRKELDLNVEEFIDVTVDMPAELVRGWEDYIKRETRARNLEFRKAEGYVKEWDIEGKKVAIGIKRLDTEGVQ</sequence>
<dbReference type="AlphaFoldDB" id="F2KMS7"/>
<dbReference type="GO" id="GO:0005737">
    <property type="term" value="C:cytoplasm"/>
    <property type="evidence" value="ECO:0007669"/>
    <property type="project" value="UniProtKB-SubCell"/>
</dbReference>
<dbReference type="GO" id="GO:0008270">
    <property type="term" value="F:zinc ion binding"/>
    <property type="evidence" value="ECO:0007669"/>
    <property type="project" value="UniProtKB-UniRule"/>
</dbReference>